<dbReference type="RefSeq" id="WP_188315413.1">
    <property type="nucleotide sequence ID" value="NZ_JABTCG010000006.1"/>
</dbReference>
<evidence type="ECO:0000256" key="1">
    <source>
        <dbReference type="SAM" id="SignalP"/>
    </source>
</evidence>
<keyword evidence="4" id="KW-1185">Reference proteome</keyword>
<name>A0ABR7VF76_9FLAO</name>
<accession>A0ABR7VF76</accession>
<feature type="chain" id="PRO_5045834772" evidence="1">
    <location>
        <begin position="20"/>
        <end position="685"/>
    </location>
</feature>
<evidence type="ECO:0000313" key="4">
    <source>
        <dbReference type="Proteomes" id="UP000598350"/>
    </source>
</evidence>
<evidence type="ECO:0000313" key="3">
    <source>
        <dbReference type="EMBL" id="MBD0852289.1"/>
    </source>
</evidence>
<keyword evidence="1" id="KW-0732">Signal</keyword>
<dbReference type="Gene3D" id="2.60.40.3140">
    <property type="match status" value="1"/>
</dbReference>
<evidence type="ECO:0000259" key="2">
    <source>
        <dbReference type="Pfam" id="PF12969"/>
    </source>
</evidence>
<reference evidence="3 4" key="1">
    <citation type="submission" date="2020-05" db="EMBL/GenBank/DDBJ databases">
        <title>The draft genome sequence of Maribacter arenosus CAU 1321.</title>
        <authorList>
            <person name="Mu L."/>
        </authorList>
    </citation>
    <scope>NUCLEOTIDE SEQUENCE [LARGE SCALE GENOMIC DNA]</scope>
    <source>
        <strain evidence="3 4">CAU 1321</strain>
    </source>
</reference>
<proteinExistence type="predicted"/>
<feature type="domain" description="DUF3857" evidence="2">
    <location>
        <begin position="66"/>
        <end position="193"/>
    </location>
</feature>
<dbReference type="InterPro" id="IPR024618">
    <property type="entry name" value="DUF3857"/>
</dbReference>
<dbReference type="Proteomes" id="UP000598350">
    <property type="component" value="Unassembled WGS sequence"/>
</dbReference>
<dbReference type="Gene3D" id="3.10.620.30">
    <property type="match status" value="1"/>
</dbReference>
<feature type="signal peptide" evidence="1">
    <location>
        <begin position="1"/>
        <end position="19"/>
    </location>
</feature>
<dbReference type="Pfam" id="PF12969">
    <property type="entry name" value="DUF3857"/>
    <property type="match status" value="1"/>
</dbReference>
<comment type="caution">
    <text evidence="3">The sequence shown here is derived from an EMBL/GenBank/DDBJ whole genome shotgun (WGS) entry which is preliminary data.</text>
</comment>
<dbReference type="EMBL" id="JABTCG010000006">
    <property type="protein sequence ID" value="MBD0852289.1"/>
    <property type="molecule type" value="Genomic_DNA"/>
</dbReference>
<dbReference type="Gene3D" id="2.60.120.1130">
    <property type="match status" value="1"/>
</dbReference>
<gene>
    <name evidence="3" type="ORF">HPE63_16525</name>
</gene>
<organism evidence="3 4">
    <name type="scientific">Maribacter arenosus</name>
    <dbReference type="NCBI Taxonomy" id="1854708"/>
    <lineage>
        <taxon>Bacteria</taxon>
        <taxon>Pseudomonadati</taxon>
        <taxon>Bacteroidota</taxon>
        <taxon>Flavobacteriia</taxon>
        <taxon>Flavobacteriales</taxon>
        <taxon>Flavobacteriaceae</taxon>
        <taxon>Maribacter</taxon>
    </lineage>
</organism>
<protein>
    <submittedName>
        <fullName evidence="3">DUF3857 domain-containing transglutaminase family protein</fullName>
    </submittedName>
</protein>
<sequence>MRTKCNVLLLFFITLNLFAQDFKFGKISKEELTQKEYTQDPSAAAAVLFREVTINYNYVKNEGFMVETNVHERVKIYNADGFKFGTISESLYQSGNTAESLSGIKAFTYNLKDGKIVETKLSKNDIFNEEVNKYRLRKKFTMPNLQEGSVIEYQYKIQSPFSSNIDEIILQYDIPIVKQEIKVVIPEYYTFNERTKGYLMFDIKKSSLHGQINFTSNARTNRNTRVVSASKVSSSSLKYRNNVSSITMDNVPALKEEPFVNNMDNYRSALKFELQFTKFPNSTIETYTTSWEKVVKKIYDFEGFGGQLDKTRYFMDDLPIVLQGKVSEEEKTSAIYHFVKDRMHWNGMYGYTSDEGVKKAYDLKTGNIADINLILVGMLRAANLKANPVLISTRSNGVPLFPTMEGFNYVAASVIIGDGYVFLDATNKYTKPNLLPTRALNWSGRVVKENGTSTEFSLMPTLKSENTVLLSAEISNTGELEGKIRRSFVDYGAYTFRNNYDVLDEDTYLEKLEEQFGEIEISEYGIKNKLAVGKPVMENFAFYTEDLVEFIDDKIYISPLLWFSEEENPFKLEKRDYPIDFIYPRKNRYLITLKIPEGYRVEFLPEDMLLSLPENQGSFKYKLGVIGGKSLQIAVEEHINVAVFSSLNYPLLKEYYKTIVQKQLEKVVLSKTNDNGNTESATGGR</sequence>